<proteinExistence type="predicted"/>
<evidence type="ECO:0000256" key="2">
    <source>
        <dbReference type="SAM" id="SignalP"/>
    </source>
</evidence>
<organism evidence="3 4">
    <name type="scientific">Bombardia bombarda</name>
    <dbReference type="NCBI Taxonomy" id="252184"/>
    <lineage>
        <taxon>Eukaryota</taxon>
        <taxon>Fungi</taxon>
        <taxon>Dikarya</taxon>
        <taxon>Ascomycota</taxon>
        <taxon>Pezizomycotina</taxon>
        <taxon>Sordariomycetes</taxon>
        <taxon>Sordariomycetidae</taxon>
        <taxon>Sordariales</taxon>
        <taxon>Lasiosphaeriaceae</taxon>
        <taxon>Bombardia</taxon>
    </lineage>
</organism>
<dbReference type="AlphaFoldDB" id="A0AA40BYL4"/>
<accession>A0AA40BYL4</accession>
<evidence type="ECO:0000256" key="1">
    <source>
        <dbReference type="SAM" id="MobiDB-lite"/>
    </source>
</evidence>
<reference evidence="3" key="1">
    <citation type="submission" date="2023-06" db="EMBL/GenBank/DDBJ databases">
        <title>Genome-scale phylogeny and comparative genomics of the fungal order Sordariales.</title>
        <authorList>
            <consortium name="Lawrence Berkeley National Laboratory"/>
            <person name="Hensen N."/>
            <person name="Bonometti L."/>
            <person name="Westerberg I."/>
            <person name="Brannstrom I.O."/>
            <person name="Guillou S."/>
            <person name="Cros-Aarteil S."/>
            <person name="Calhoun S."/>
            <person name="Haridas S."/>
            <person name="Kuo A."/>
            <person name="Mondo S."/>
            <person name="Pangilinan J."/>
            <person name="Riley R."/>
            <person name="LaButti K."/>
            <person name="Andreopoulos B."/>
            <person name="Lipzen A."/>
            <person name="Chen C."/>
            <person name="Yanf M."/>
            <person name="Daum C."/>
            <person name="Ng V."/>
            <person name="Clum A."/>
            <person name="Steindorff A."/>
            <person name="Ohm R."/>
            <person name="Martin F."/>
            <person name="Silar P."/>
            <person name="Natvig D."/>
            <person name="Lalanne C."/>
            <person name="Gautier V."/>
            <person name="Ament-velasquez S.L."/>
            <person name="Kruys A."/>
            <person name="Hutchinson M.I."/>
            <person name="Powell A.J."/>
            <person name="Barry K."/>
            <person name="Miller A.N."/>
            <person name="Grigoriev I.V."/>
            <person name="Debuchy R."/>
            <person name="Gladieux P."/>
            <person name="Thoren M.H."/>
            <person name="Johannesson H."/>
        </authorList>
    </citation>
    <scope>NUCLEOTIDE SEQUENCE</scope>
    <source>
        <strain evidence="3">SMH3391-2</strain>
    </source>
</reference>
<keyword evidence="4" id="KW-1185">Reference proteome</keyword>
<protein>
    <recommendedName>
        <fullName evidence="5">Secreted protein</fullName>
    </recommendedName>
</protein>
<evidence type="ECO:0000313" key="3">
    <source>
        <dbReference type="EMBL" id="KAK0618319.1"/>
    </source>
</evidence>
<feature type="chain" id="PRO_5041412876" description="Secreted protein" evidence="2">
    <location>
        <begin position="31"/>
        <end position="101"/>
    </location>
</feature>
<feature type="signal peptide" evidence="2">
    <location>
        <begin position="1"/>
        <end position="30"/>
    </location>
</feature>
<gene>
    <name evidence="3" type="ORF">B0T17DRAFT_333452</name>
</gene>
<sequence>MAIVISSPKSSDWMSVLLAVVIVTLNRVPASPGWSEWGGSPHRCCPMGHRCRPIVRFARGAMITYRIQGPLLSTTATRKKLRDGSIKNDTLRRPKDSPEQP</sequence>
<feature type="region of interest" description="Disordered" evidence="1">
    <location>
        <begin position="78"/>
        <end position="101"/>
    </location>
</feature>
<dbReference type="EMBL" id="JAULSR010000005">
    <property type="protein sequence ID" value="KAK0618319.1"/>
    <property type="molecule type" value="Genomic_DNA"/>
</dbReference>
<dbReference type="Proteomes" id="UP001174934">
    <property type="component" value="Unassembled WGS sequence"/>
</dbReference>
<evidence type="ECO:0000313" key="4">
    <source>
        <dbReference type="Proteomes" id="UP001174934"/>
    </source>
</evidence>
<feature type="compositionally biased region" description="Basic and acidic residues" evidence="1">
    <location>
        <begin position="82"/>
        <end position="101"/>
    </location>
</feature>
<keyword evidence="2" id="KW-0732">Signal</keyword>
<evidence type="ECO:0008006" key="5">
    <source>
        <dbReference type="Google" id="ProtNLM"/>
    </source>
</evidence>
<comment type="caution">
    <text evidence="3">The sequence shown here is derived from an EMBL/GenBank/DDBJ whole genome shotgun (WGS) entry which is preliminary data.</text>
</comment>
<name>A0AA40BYL4_9PEZI</name>